<dbReference type="AlphaFoldDB" id="A0A0F9NAH3"/>
<sequence length="116" mass="12035">MVIASFQLDPNAVALTDNEVVGKVNTASVDITRAGSVDPSARPIEVGEVGTSELAANAVDNAKLATTAAKDNLSAMSDTTRGYIKTEPVVGEFPIVNVQRDASGNLDVDYDDVAIV</sequence>
<dbReference type="EMBL" id="LAZR01008503">
    <property type="protein sequence ID" value="KKM78357.1"/>
    <property type="molecule type" value="Genomic_DNA"/>
</dbReference>
<name>A0A0F9NAH3_9ZZZZ</name>
<protein>
    <submittedName>
        <fullName evidence="1">Uncharacterized protein</fullName>
    </submittedName>
</protein>
<comment type="caution">
    <text evidence="1">The sequence shown here is derived from an EMBL/GenBank/DDBJ whole genome shotgun (WGS) entry which is preliminary data.</text>
</comment>
<proteinExistence type="predicted"/>
<gene>
    <name evidence="1" type="ORF">LCGC14_1360810</name>
</gene>
<reference evidence="1" key="1">
    <citation type="journal article" date="2015" name="Nature">
        <title>Complex archaea that bridge the gap between prokaryotes and eukaryotes.</title>
        <authorList>
            <person name="Spang A."/>
            <person name="Saw J.H."/>
            <person name="Jorgensen S.L."/>
            <person name="Zaremba-Niedzwiedzka K."/>
            <person name="Martijn J."/>
            <person name="Lind A.E."/>
            <person name="van Eijk R."/>
            <person name="Schleper C."/>
            <person name="Guy L."/>
            <person name="Ettema T.J."/>
        </authorList>
    </citation>
    <scope>NUCLEOTIDE SEQUENCE</scope>
</reference>
<organism evidence="1">
    <name type="scientific">marine sediment metagenome</name>
    <dbReference type="NCBI Taxonomy" id="412755"/>
    <lineage>
        <taxon>unclassified sequences</taxon>
        <taxon>metagenomes</taxon>
        <taxon>ecological metagenomes</taxon>
    </lineage>
</organism>
<evidence type="ECO:0000313" key="1">
    <source>
        <dbReference type="EMBL" id="KKM78357.1"/>
    </source>
</evidence>
<accession>A0A0F9NAH3</accession>